<evidence type="ECO:0000256" key="2">
    <source>
        <dbReference type="ARBA" id="ARBA00022475"/>
    </source>
</evidence>
<comment type="similarity">
    <text evidence="6">Belongs to the ABC-4 integral membrane protein family.</text>
</comment>
<evidence type="ECO:0000256" key="1">
    <source>
        <dbReference type="ARBA" id="ARBA00004651"/>
    </source>
</evidence>
<evidence type="ECO:0000313" key="11">
    <source>
        <dbReference type="Proteomes" id="UP000681526"/>
    </source>
</evidence>
<keyword evidence="2" id="KW-1003">Cell membrane</keyword>
<evidence type="ECO:0000259" key="9">
    <source>
        <dbReference type="Pfam" id="PF12704"/>
    </source>
</evidence>
<evidence type="ECO:0000256" key="5">
    <source>
        <dbReference type="ARBA" id="ARBA00023136"/>
    </source>
</evidence>
<feature type="transmembrane region" description="Helical" evidence="7">
    <location>
        <begin position="489"/>
        <end position="512"/>
    </location>
</feature>
<feature type="transmembrane region" description="Helical" evidence="7">
    <location>
        <begin position="870"/>
        <end position="887"/>
    </location>
</feature>
<dbReference type="InterPro" id="IPR003838">
    <property type="entry name" value="ABC3_permease_C"/>
</dbReference>
<keyword evidence="10" id="KW-0449">Lipoprotein</keyword>
<evidence type="ECO:0000256" key="4">
    <source>
        <dbReference type="ARBA" id="ARBA00022989"/>
    </source>
</evidence>
<dbReference type="RefSeq" id="WP_213484764.1">
    <property type="nucleotide sequence ID" value="NZ_CAJRAY010000056.1"/>
</dbReference>
<feature type="transmembrane region" description="Helical" evidence="7">
    <location>
        <begin position="352"/>
        <end position="373"/>
    </location>
</feature>
<evidence type="ECO:0000313" key="10">
    <source>
        <dbReference type="EMBL" id="CAG5088271.1"/>
    </source>
</evidence>
<reference evidence="10 11" key="1">
    <citation type="submission" date="2021-04" db="EMBL/GenBank/DDBJ databases">
        <authorList>
            <person name="Rakotoarivonina H."/>
        </authorList>
    </citation>
    <scope>NUCLEOTIDE SEQUENCE [LARGE SCALE GENOMIC DNA]</scope>
    <source>
        <strain evidence="10 11">XE</strain>
    </source>
</reference>
<comment type="subcellular location">
    <subcellularLocation>
        <location evidence="1">Cell membrane</location>
        <topology evidence="1">Multi-pass membrane protein</topology>
    </subcellularLocation>
</comment>
<name>A0ABM8V552_THEXY</name>
<keyword evidence="11" id="KW-1185">Reference proteome</keyword>
<feature type="transmembrane region" description="Helical" evidence="7">
    <location>
        <begin position="446"/>
        <end position="465"/>
    </location>
</feature>
<evidence type="ECO:0000256" key="6">
    <source>
        <dbReference type="ARBA" id="ARBA00038076"/>
    </source>
</evidence>
<proteinExistence type="inferred from homology"/>
<feature type="transmembrane region" description="Helical" evidence="7">
    <location>
        <begin position="304"/>
        <end position="331"/>
    </location>
</feature>
<dbReference type="Pfam" id="PF02687">
    <property type="entry name" value="FtsX"/>
    <property type="match status" value="2"/>
</dbReference>
<sequence>MALWVMILRKMASTKWLQLNLWFGLTVCVALFSSMPLYANAILERTLQKELQLMQTERRVFPGYMRVNALPGTIDDRARAAQVVDDLDRYVFGFPDRVGLDMHSGYAARSTIMLRVYGADATEQEIRNTNVVGSFRAVSNLERQIRLIDGRMPDAGRSDGVYEALVTQSYLIKLKRDLGEEITGLNRETGETFRILPVGVIESAAPDAIDAYAPYPLENYESSFYIPHDVFMRDFVYGGRLQLGGFQYVMALDYTQLKTTGIGKFLEQSEYMDRYLANRFSYNADLTIAMLEKIESYEKKRERLGVVLLSLYTPVMMMLAFYLYMTAGLIVERQKTEIAVLRSRGASRLQVLLAYAAEGLILGAAAWVVGPWLGVLFTKMLGASSGFLTFVDRAALDVELTGGVWTVAACAAFGSALLTLVPAARAARTSIVDRKRESARLEKTPFWHKTGIDLILIAAAVWLLIDFRRQSADMRELALEAGSLQVDPLLFVMPALLALGGGLFILRLYPWFIRLIYFLGRRWWPPALYSTLVTISRSSGQYLGIKVFLIMTVATGLFSANAARTIGDNMENKIRYAIGADIVLTTRWENDAPPPMAGGPMPQQTEADAAPPKRVQYTEPPFLPFTEMPGVEAAARVFVKEDARLNAAGGGGAATLYGIETYEFGRTAWMKNGLLDYHMNAYLNLLASDPRGVLISRSVAEEFGIGPGDPIYIGWEGLDSTLLTVFGVVDYWPGWNPLPSPGKQEKPRLVVARLSTIHNRLALEPYEVWLNLEEGASSAALYEAIAEAGYPLTSLQDAGQELIRSKNDPFRLAINGVMTLGFVISMLISFFGFLVFWLLSLSGRTLQFGVLRAMGIPFGQLIGMLASEQLLTTAAAVGIGVVVGNVVSEQFVPLFEMAFNPSEQVPPFEIVRHSGDYAQLYGVVTVMLTLGLIVLGWRLARVKIAQALKLGEE</sequence>
<dbReference type="Proteomes" id="UP000681526">
    <property type="component" value="Unassembled WGS sequence"/>
</dbReference>
<accession>A0ABM8V552</accession>
<evidence type="ECO:0000259" key="8">
    <source>
        <dbReference type="Pfam" id="PF02687"/>
    </source>
</evidence>
<feature type="transmembrane region" description="Helical" evidence="7">
    <location>
        <begin position="403"/>
        <end position="425"/>
    </location>
</feature>
<feature type="domain" description="MacB-like periplasmic core" evidence="9">
    <location>
        <begin position="550"/>
        <end position="787"/>
    </location>
</feature>
<feature type="transmembrane region" description="Helical" evidence="7">
    <location>
        <begin position="920"/>
        <end position="940"/>
    </location>
</feature>
<dbReference type="InterPro" id="IPR025857">
    <property type="entry name" value="MacB_PCD"/>
</dbReference>
<dbReference type="PANTHER" id="PTHR30572">
    <property type="entry name" value="MEMBRANE COMPONENT OF TRANSPORTER-RELATED"/>
    <property type="match status" value="1"/>
</dbReference>
<gene>
    <name evidence="10" type="primary">txxe 2305</name>
    <name evidence="10" type="ORF">TXXE_11730</name>
</gene>
<keyword evidence="3 7" id="KW-0812">Transmembrane</keyword>
<evidence type="ECO:0000256" key="3">
    <source>
        <dbReference type="ARBA" id="ARBA00022692"/>
    </source>
</evidence>
<organism evidence="10 11">
    <name type="scientific">Thermobacillus xylanilyticus</name>
    <dbReference type="NCBI Taxonomy" id="76633"/>
    <lineage>
        <taxon>Bacteria</taxon>
        <taxon>Bacillati</taxon>
        <taxon>Bacillota</taxon>
        <taxon>Bacilli</taxon>
        <taxon>Bacillales</taxon>
        <taxon>Paenibacillaceae</taxon>
        <taxon>Thermobacillus</taxon>
    </lineage>
</organism>
<feature type="transmembrane region" description="Helical" evidence="7">
    <location>
        <begin position="812"/>
        <end position="839"/>
    </location>
</feature>
<dbReference type="EMBL" id="CAJRAY010000056">
    <property type="protein sequence ID" value="CAG5088271.1"/>
    <property type="molecule type" value="Genomic_DNA"/>
</dbReference>
<protein>
    <submittedName>
        <fullName evidence="10">ABC-type transport system, involved in lipoprotein release, permease component</fullName>
    </submittedName>
</protein>
<feature type="domain" description="ABC3 transporter permease C-terminal" evidence="8">
    <location>
        <begin position="317"/>
        <end position="425"/>
    </location>
</feature>
<dbReference type="PANTHER" id="PTHR30572:SF4">
    <property type="entry name" value="ABC TRANSPORTER PERMEASE YTRF"/>
    <property type="match status" value="1"/>
</dbReference>
<dbReference type="InterPro" id="IPR050250">
    <property type="entry name" value="Macrolide_Exporter_MacB"/>
</dbReference>
<feature type="domain" description="ABC3 transporter permease C-terminal" evidence="8">
    <location>
        <begin position="822"/>
        <end position="941"/>
    </location>
</feature>
<keyword evidence="4 7" id="KW-1133">Transmembrane helix</keyword>
<comment type="caution">
    <text evidence="10">The sequence shown here is derived from an EMBL/GenBank/DDBJ whole genome shotgun (WGS) entry which is preliminary data.</text>
</comment>
<dbReference type="Pfam" id="PF12704">
    <property type="entry name" value="MacB_PCD"/>
    <property type="match status" value="1"/>
</dbReference>
<evidence type="ECO:0000256" key="7">
    <source>
        <dbReference type="SAM" id="Phobius"/>
    </source>
</evidence>
<keyword evidence="5 7" id="KW-0472">Membrane</keyword>